<gene>
    <name evidence="2" type="ORF">ASPTUDRAFT_336122</name>
</gene>
<feature type="transmembrane region" description="Helical" evidence="1">
    <location>
        <begin position="12"/>
        <end position="31"/>
    </location>
</feature>
<dbReference type="VEuPathDB" id="FungiDB:ASPTUDRAFT_336122"/>
<reference evidence="3" key="1">
    <citation type="journal article" date="2017" name="Genome Biol.">
        <title>Comparative genomics reveals high biological diversity and specific adaptations in the industrially and medically important fungal genus Aspergillus.</title>
        <authorList>
            <person name="de Vries R.P."/>
            <person name="Riley R."/>
            <person name="Wiebenga A."/>
            <person name="Aguilar-Osorio G."/>
            <person name="Amillis S."/>
            <person name="Uchima C.A."/>
            <person name="Anderluh G."/>
            <person name="Asadollahi M."/>
            <person name="Askin M."/>
            <person name="Barry K."/>
            <person name="Battaglia E."/>
            <person name="Bayram O."/>
            <person name="Benocci T."/>
            <person name="Braus-Stromeyer S.A."/>
            <person name="Caldana C."/>
            <person name="Canovas D."/>
            <person name="Cerqueira G.C."/>
            <person name="Chen F."/>
            <person name="Chen W."/>
            <person name="Choi C."/>
            <person name="Clum A."/>
            <person name="Dos Santos R.A."/>
            <person name="Damasio A.R."/>
            <person name="Diallinas G."/>
            <person name="Emri T."/>
            <person name="Fekete E."/>
            <person name="Flipphi M."/>
            <person name="Freyberg S."/>
            <person name="Gallo A."/>
            <person name="Gournas C."/>
            <person name="Habgood R."/>
            <person name="Hainaut M."/>
            <person name="Harispe M.L."/>
            <person name="Henrissat B."/>
            <person name="Hilden K.S."/>
            <person name="Hope R."/>
            <person name="Hossain A."/>
            <person name="Karabika E."/>
            <person name="Karaffa L."/>
            <person name="Karanyi Z."/>
            <person name="Krasevec N."/>
            <person name="Kuo A."/>
            <person name="Kusch H."/>
            <person name="LaButti K."/>
            <person name="Lagendijk E.L."/>
            <person name="Lapidus A."/>
            <person name="Levasseur A."/>
            <person name="Lindquist E."/>
            <person name="Lipzen A."/>
            <person name="Logrieco A.F."/>
            <person name="MacCabe A."/>
            <person name="Maekelae M.R."/>
            <person name="Malavazi I."/>
            <person name="Melin P."/>
            <person name="Meyer V."/>
            <person name="Mielnichuk N."/>
            <person name="Miskei M."/>
            <person name="Molnar A.P."/>
            <person name="Mule G."/>
            <person name="Ngan C.Y."/>
            <person name="Orejas M."/>
            <person name="Orosz E."/>
            <person name="Ouedraogo J.P."/>
            <person name="Overkamp K.M."/>
            <person name="Park H.-S."/>
            <person name="Perrone G."/>
            <person name="Piumi F."/>
            <person name="Punt P.J."/>
            <person name="Ram A.F."/>
            <person name="Ramon A."/>
            <person name="Rauscher S."/>
            <person name="Record E."/>
            <person name="Riano-Pachon D.M."/>
            <person name="Robert V."/>
            <person name="Roehrig J."/>
            <person name="Ruller R."/>
            <person name="Salamov A."/>
            <person name="Salih N.S."/>
            <person name="Samson R.A."/>
            <person name="Sandor E."/>
            <person name="Sanguinetti M."/>
            <person name="Schuetze T."/>
            <person name="Sepcic K."/>
            <person name="Shelest E."/>
            <person name="Sherlock G."/>
            <person name="Sophianopoulou V."/>
            <person name="Squina F.M."/>
            <person name="Sun H."/>
            <person name="Susca A."/>
            <person name="Todd R.B."/>
            <person name="Tsang A."/>
            <person name="Unkles S.E."/>
            <person name="van de Wiele N."/>
            <person name="van Rossen-Uffink D."/>
            <person name="Oliveira J.V."/>
            <person name="Vesth T.C."/>
            <person name="Visser J."/>
            <person name="Yu J.-H."/>
            <person name="Zhou M."/>
            <person name="Andersen M.R."/>
            <person name="Archer D.B."/>
            <person name="Baker S.E."/>
            <person name="Benoit I."/>
            <person name="Brakhage A.A."/>
            <person name="Braus G.H."/>
            <person name="Fischer R."/>
            <person name="Frisvad J.C."/>
            <person name="Goldman G.H."/>
            <person name="Houbraken J."/>
            <person name="Oakley B."/>
            <person name="Pocsi I."/>
            <person name="Scazzocchio C."/>
            <person name="Seiboth B."/>
            <person name="vanKuyk P.A."/>
            <person name="Wortman J."/>
            <person name="Dyer P.S."/>
            <person name="Grigoriev I.V."/>
        </authorList>
    </citation>
    <scope>NUCLEOTIDE SEQUENCE [LARGE SCALE GENOMIC DNA]</scope>
    <source>
        <strain evidence="3">CBS 134.48</strain>
    </source>
</reference>
<name>A0A1L9NKG1_ASPTC</name>
<keyword evidence="1" id="KW-1133">Transmembrane helix</keyword>
<evidence type="ECO:0000313" key="3">
    <source>
        <dbReference type="Proteomes" id="UP000184304"/>
    </source>
</evidence>
<dbReference type="AlphaFoldDB" id="A0A1L9NKG1"/>
<keyword evidence="3" id="KW-1185">Reference proteome</keyword>
<accession>A0A1L9NKG1</accession>
<proteinExistence type="predicted"/>
<keyword evidence="1" id="KW-0472">Membrane</keyword>
<organism evidence="2 3">
    <name type="scientific">Aspergillus tubingensis (strain CBS 134.48)</name>
    <dbReference type="NCBI Taxonomy" id="767770"/>
    <lineage>
        <taxon>Eukaryota</taxon>
        <taxon>Fungi</taxon>
        <taxon>Dikarya</taxon>
        <taxon>Ascomycota</taxon>
        <taxon>Pezizomycotina</taxon>
        <taxon>Eurotiomycetes</taxon>
        <taxon>Eurotiomycetidae</taxon>
        <taxon>Eurotiales</taxon>
        <taxon>Aspergillaceae</taxon>
        <taxon>Aspergillus</taxon>
        <taxon>Aspergillus subgen. Circumdati</taxon>
    </lineage>
</organism>
<protein>
    <submittedName>
        <fullName evidence="2">Uncharacterized protein</fullName>
    </submittedName>
</protein>
<sequence>MSTELRGHVEFIEYITHLFIILLGLSLQGPWNHINWGSWYFLPCSTCMLPFRFISLMAPFFHIQCLVLFAILPSSRSFLAYRSIFKH</sequence>
<dbReference type="EMBL" id="KV878177">
    <property type="protein sequence ID" value="OJI89654.1"/>
    <property type="molecule type" value="Genomic_DNA"/>
</dbReference>
<dbReference type="Proteomes" id="UP000184304">
    <property type="component" value="Unassembled WGS sequence"/>
</dbReference>
<evidence type="ECO:0000256" key="1">
    <source>
        <dbReference type="SAM" id="Phobius"/>
    </source>
</evidence>
<keyword evidence="1" id="KW-0812">Transmembrane</keyword>
<evidence type="ECO:0000313" key="2">
    <source>
        <dbReference type="EMBL" id="OJI89654.1"/>
    </source>
</evidence>
<feature type="transmembrane region" description="Helical" evidence="1">
    <location>
        <begin position="51"/>
        <end position="72"/>
    </location>
</feature>